<evidence type="ECO:0000313" key="2">
    <source>
        <dbReference type="EMBL" id="AKF09509.1"/>
    </source>
</evidence>
<sequence length="94" mass="10530">MVRPRAGAALRITRRVTWLGDRGHARCDPGGADDARRSRREAPRHESCASRRRRPRERGLRITRVASSLDDRHAALRDPGRRQRAALASRGAAS</sequence>
<name>A0A0F6SGY6_9BACT</name>
<feature type="compositionally biased region" description="Basic and acidic residues" evidence="1">
    <location>
        <begin position="21"/>
        <end position="49"/>
    </location>
</feature>
<feature type="region of interest" description="Disordered" evidence="1">
    <location>
        <begin position="21"/>
        <end position="94"/>
    </location>
</feature>
<evidence type="ECO:0000256" key="1">
    <source>
        <dbReference type="SAM" id="MobiDB-lite"/>
    </source>
</evidence>
<dbReference type="STRING" id="927083.DB32_006658"/>
<gene>
    <name evidence="2" type="ORF">DB32_006658</name>
</gene>
<proteinExistence type="predicted"/>
<dbReference type="EMBL" id="CP011125">
    <property type="protein sequence ID" value="AKF09509.1"/>
    <property type="molecule type" value="Genomic_DNA"/>
</dbReference>
<keyword evidence="3" id="KW-1185">Reference proteome</keyword>
<organism evidence="2 3">
    <name type="scientific">Sandaracinus amylolyticus</name>
    <dbReference type="NCBI Taxonomy" id="927083"/>
    <lineage>
        <taxon>Bacteria</taxon>
        <taxon>Pseudomonadati</taxon>
        <taxon>Myxococcota</taxon>
        <taxon>Polyangia</taxon>
        <taxon>Polyangiales</taxon>
        <taxon>Sandaracinaceae</taxon>
        <taxon>Sandaracinus</taxon>
    </lineage>
</organism>
<dbReference type="Proteomes" id="UP000034883">
    <property type="component" value="Chromosome"/>
</dbReference>
<dbReference type="KEGG" id="samy:DB32_006658"/>
<feature type="compositionally biased region" description="Basic and acidic residues" evidence="1">
    <location>
        <begin position="69"/>
        <end position="81"/>
    </location>
</feature>
<evidence type="ECO:0000313" key="3">
    <source>
        <dbReference type="Proteomes" id="UP000034883"/>
    </source>
</evidence>
<protein>
    <submittedName>
        <fullName evidence="2">Uncharacterized protein</fullName>
    </submittedName>
</protein>
<reference evidence="2 3" key="1">
    <citation type="submission" date="2015-03" db="EMBL/GenBank/DDBJ databases">
        <title>Genome assembly of Sandaracinus amylolyticus DSM 53668.</title>
        <authorList>
            <person name="Sharma G."/>
            <person name="Subramanian S."/>
        </authorList>
    </citation>
    <scope>NUCLEOTIDE SEQUENCE [LARGE SCALE GENOMIC DNA]</scope>
    <source>
        <strain evidence="2 3">DSM 53668</strain>
    </source>
</reference>
<dbReference type="AlphaFoldDB" id="A0A0F6SGY6"/>
<accession>A0A0F6SGY6</accession>